<dbReference type="PRINTS" id="PR00625">
    <property type="entry name" value="JDOMAIN"/>
</dbReference>
<feature type="transmembrane region" description="Helical" evidence="5">
    <location>
        <begin position="40"/>
        <end position="62"/>
    </location>
</feature>
<feature type="transmembrane region" description="Helical" evidence="5">
    <location>
        <begin position="12"/>
        <end position="33"/>
    </location>
</feature>
<evidence type="ECO:0000313" key="8">
    <source>
        <dbReference type="Proteomes" id="UP001519306"/>
    </source>
</evidence>
<keyword evidence="1" id="KW-0235">DNA replication</keyword>
<dbReference type="Pfam" id="PF00226">
    <property type="entry name" value="DnaJ"/>
    <property type="match status" value="1"/>
</dbReference>
<dbReference type="CDD" id="cd06257">
    <property type="entry name" value="DnaJ"/>
    <property type="match status" value="1"/>
</dbReference>
<sequence length="282" mass="32822">MNKFLGYLNKFIGTIIDYVLRGVIFIVDLLVSVFSSVRQLFGYIVSMGGCLIILFLVNPFILGPILRNPFIVTVLSLSIIIPIIGKIAVSYLKYIHYMATEYFYDKADNYLLGRKASYENIKDYGEKYKKDQEAERLRKEAEERKRREEEWKKRYEEQNRGSGTYWSFGDFSDFEEFFRNANQGGYYSQNGQNYGGSQQRGYQGSPRGASFESQYEEACNKLGVSASADKYEIKLAYKKMAKKYHPDLNKDEGATEKFQEINNAYDFLSDENIERYKRLKAN</sequence>
<evidence type="ECO:0000313" key="7">
    <source>
        <dbReference type="EMBL" id="MBP2025901.1"/>
    </source>
</evidence>
<evidence type="ECO:0000256" key="1">
    <source>
        <dbReference type="ARBA" id="ARBA00022705"/>
    </source>
</evidence>
<dbReference type="InterPro" id="IPR036869">
    <property type="entry name" value="J_dom_sf"/>
</dbReference>
<dbReference type="Proteomes" id="UP001519306">
    <property type="component" value="Unassembled WGS sequence"/>
</dbReference>
<feature type="transmembrane region" description="Helical" evidence="5">
    <location>
        <begin position="68"/>
        <end position="89"/>
    </location>
</feature>
<dbReference type="PANTHER" id="PTHR44360:SF1">
    <property type="entry name" value="DNAJ HOMOLOG SUBFAMILY B MEMBER 9"/>
    <property type="match status" value="1"/>
</dbReference>
<dbReference type="SUPFAM" id="SSF46565">
    <property type="entry name" value="Chaperone J-domain"/>
    <property type="match status" value="1"/>
</dbReference>
<keyword evidence="5" id="KW-1133">Transmembrane helix</keyword>
<keyword evidence="3" id="KW-0175">Coiled coil</keyword>
<evidence type="ECO:0000256" key="4">
    <source>
        <dbReference type="SAM" id="MobiDB-lite"/>
    </source>
</evidence>
<feature type="compositionally biased region" description="Low complexity" evidence="4">
    <location>
        <begin position="189"/>
        <end position="205"/>
    </location>
</feature>
<keyword evidence="5" id="KW-0472">Membrane</keyword>
<evidence type="ECO:0000256" key="3">
    <source>
        <dbReference type="SAM" id="Coils"/>
    </source>
</evidence>
<reference evidence="7 8" key="1">
    <citation type="submission" date="2021-03" db="EMBL/GenBank/DDBJ databases">
        <title>Genomic Encyclopedia of Type Strains, Phase IV (KMG-IV): sequencing the most valuable type-strain genomes for metagenomic binning, comparative biology and taxonomic classification.</title>
        <authorList>
            <person name="Goeker M."/>
        </authorList>
    </citation>
    <scope>NUCLEOTIDE SEQUENCE [LARGE SCALE GENOMIC DNA]</scope>
    <source>
        <strain evidence="7 8">DSM 27563</strain>
    </source>
</reference>
<keyword evidence="5" id="KW-0812">Transmembrane</keyword>
<accession>A0ABS4KDQ5</accession>
<dbReference type="InterPro" id="IPR051948">
    <property type="entry name" value="Hsp70_co-chaperone_J-domain"/>
</dbReference>
<proteinExistence type="predicted"/>
<evidence type="ECO:0000256" key="2">
    <source>
        <dbReference type="ARBA" id="ARBA00023186"/>
    </source>
</evidence>
<feature type="coiled-coil region" evidence="3">
    <location>
        <begin position="130"/>
        <end position="158"/>
    </location>
</feature>
<dbReference type="Gene3D" id="1.10.287.110">
    <property type="entry name" value="DnaJ domain"/>
    <property type="match status" value="1"/>
</dbReference>
<dbReference type="EMBL" id="JAGGLJ010000014">
    <property type="protein sequence ID" value="MBP2025901.1"/>
    <property type="molecule type" value="Genomic_DNA"/>
</dbReference>
<protein>
    <submittedName>
        <fullName evidence="7">DnaJ-domain-containing protein 1</fullName>
    </submittedName>
</protein>
<feature type="region of interest" description="Disordered" evidence="4">
    <location>
        <begin position="189"/>
        <end position="209"/>
    </location>
</feature>
<keyword evidence="2" id="KW-0143">Chaperone</keyword>
<gene>
    <name evidence="7" type="ORF">J2Z71_001450</name>
</gene>
<dbReference type="InterPro" id="IPR001623">
    <property type="entry name" value="DnaJ_domain"/>
</dbReference>
<organism evidence="7 8">
    <name type="scientific">Peptoniphilus stercorisuis</name>
    <dbReference type="NCBI Taxonomy" id="1436965"/>
    <lineage>
        <taxon>Bacteria</taxon>
        <taxon>Bacillati</taxon>
        <taxon>Bacillota</taxon>
        <taxon>Tissierellia</taxon>
        <taxon>Tissierellales</taxon>
        <taxon>Peptoniphilaceae</taxon>
        <taxon>Peptoniphilus</taxon>
    </lineage>
</organism>
<evidence type="ECO:0000256" key="5">
    <source>
        <dbReference type="SAM" id="Phobius"/>
    </source>
</evidence>
<name>A0ABS4KDQ5_9FIRM</name>
<feature type="domain" description="J" evidence="6">
    <location>
        <begin position="217"/>
        <end position="280"/>
    </location>
</feature>
<keyword evidence="8" id="KW-1185">Reference proteome</keyword>
<comment type="caution">
    <text evidence="7">The sequence shown here is derived from an EMBL/GenBank/DDBJ whole genome shotgun (WGS) entry which is preliminary data.</text>
</comment>
<dbReference type="RefSeq" id="WP_210061602.1">
    <property type="nucleotide sequence ID" value="NZ_JAGGLJ010000014.1"/>
</dbReference>
<evidence type="ECO:0000259" key="6">
    <source>
        <dbReference type="PROSITE" id="PS50076"/>
    </source>
</evidence>
<dbReference type="SMART" id="SM00271">
    <property type="entry name" value="DnaJ"/>
    <property type="match status" value="1"/>
</dbReference>
<dbReference type="PANTHER" id="PTHR44360">
    <property type="entry name" value="DNAJ HOMOLOG SUBFAMILY B MEMBER 9"/>
    <property type="match status" value="1"/>
</dbReference>
<dbReference type="PROSITE" id="PS50076">
    <property type="entry name" value="DNAJ_2"/>
    <property type="match status" value="1"/>
</dbReference>